<organism evidence="1 2">
    <name type="scientific">Xenorhabdus doucetiae</name>
    <dbReference type="NCBI Taxonomy" id="351671"/>
    <lineage>
        <taxon>Bacteria</taxon>
        <taxon>Pseudomonadati</taxon>
        <taxon>Pseudomonadota</taxon>
        <taxon>Gammaproteobacteria</taxon>
        <taxon>Enterobacterales</taxon>
        <taxon>Morganellaceae</taxon>
        <taxon>Xenorhabdus</taxon>
    </lineage>
</organism>
<accession>A0A068QQH2</accession>
<proteinExistence type="predicted"/>
<dbReference type="KEGG" id="xdo:XDD1_1514"/>
<name>A0A068QQH2_9GAMM</name>
<dbReference type="Proteomes" id="UP000032721">
    <property type="component" value="Chromosome"/>
</dbReference>
<dbReference type="EMBL" id="FO704550">
    <property type="protein sequence ID" value="CDG17213.1"/>
    <property type="molecule type" value="Genomic_DNA"/>
</dbReference>
<reference evidence="1 2" key="1">
    <citation type="submission" date="2013-07" db="EMBL/GenBank/DDBJ databases">
        <authorList>
            <person name="Genoscope - CEA"/>
        </authorList>
    </citation>
    <scope>NUCLEOTIDE SEQUENCE [LARGE SCALE GENOMIC DNA]</scope>
    <source>
        <strain evidence="2">FRM16 / DSM 17909</strain>
    </source>
</reference>
<evidence type="ECO:0000313" key="2">
    <source>
        <dbReference type="Proteomes" id="UP000032721"/>
    </source>
</evidence>
<dbReference type="HOGENOM" id="CLU_3241622_0_0_6"/>
<gene>
    <name evidence="1" type="ORF">XDD1_1514</name>
</gene>
<protein>
    <submittedName>
        <fullName evidence="1">Uncharacterized protein</fullName>
    </submittedName>
</protein>
<evidence type="ECO:0000313" key="1">
    <source>
        <dbReference type="EMBL" id="CDG17213.1"/>
    </source>
</evidence>
<dbReference type="STRING" id="351671.XDD1_1514"/>
<sequence>MQDYFYVFHYHYNHYEKLICRYDITHLSTDDKSKPFKDPFSLK</sequence>
<dbReference type="AlphaFoldDB" id="A0A068QQH2"/>